<dbReference type="Pfam" id="PF00271">
    <property type="entry name" value="Helicase_C"/>
    <property type="match status" value="1"/>
</dbReference>
<keyword evidence="17" id="KW-1185">Reference proteome</keyword>
<evidence type="ECO:0000256" key="13">
    <source>
        <dbReference type="SAM" id="MobiDB-lite"/>
    </source>
</evidence>
<keyword evidence="9 12" id="KW-0067">ATP-binding</keyword>
<dbReference type="Pfam" id="PF00270">
    <property type="entry name" value="DEAD"/>
    <property type="match status" value="1"/>
</dbReference>
<evidence type="ECO:0000256" key="7">
    <source>
        <dbReference type="ARBA" id="ARBA00022801"/>
    </source>
</evidence>
<dbReference type="EC" id="3.6.4.13" evidence="3"/>
<sequence>MGREQPSGSMEVEKKKKRKKKSVEDEIPVADAEEIVDEGNKKQKVDATSSAPEPSVNEEKKKKKKKKDRNLEFSDQVIEGTLEENENGAGKVENGEGKKKKKKKTGGQVEASVNSKSQVESVTKPEAEGLFVGVSGVGSDDPKFKPFTSFDIPDVPENVLACCKKFAKPSPIQANSWPFLLTGRDLIGIAATGSGKTLAFGVPCMAHVLKKKSKAKAATPLALVMAPTRELTQQIAEVLEEAGSSCGVKIACIYGGTPKGPQKAALRAGATIIVATPGRLQDLMEEGVCSLKQVSFVVLDEADRMLDLGFEPAIRSIISETNKNRQTLMFSATWPTSVDQLGKEFMQANPIKVTIGSQDLAANHDVMQIVEVLEDRARFQRLDALLAKYHKSRTNRVIVFVLYKKEAVRVEQQLQQRGWKVAAVHGDKGQADRTRAVQSFREGSCPLLVATDVAARGLDIPDVEFVINFSFPLTVEDYVHRIGRTGRAGKKGVAHTFFTQADKQRAGELVNVLREAGQIVSDELLKFGTHVKKKESKLYGAHFKDIDTNAPKATKITFGDSDDE</sequence>
<dbReference type="AlphaFoldDB" id="A0ABD1Y0L8"/>
<dbReference type="FunFam" id="3.40.50.300:FF:000008">
    <property type="entry name" value="ATP-dependent RNA helicase RhlB"/>
    <property type="match status" value="1"/>
</dbReference>
<evidence type="ECO:0000256" key="6">
    <source>
        <dbReference type="ARBA" id="ARBA00022741"/>
    </source>
</evidence>
<dbReference type="SMART" id="SM00490">
    <property type="entry name" value="HELICc"/>
    <property type="match status" value="1"/>
</dbReference>
<reference evidence="16 17" key="1">
    <citation type="submission" date="2024-09" db="EMBL/GenBank/DDBJ databases">
        <title>Chromosome-scale assembly of Riccia fluitans.</title>
        <authorList>
            <person name="Paukszto L."/>
            <person name="Sawicki J."/>
            <person name="Karawczyk K."/>
            <person name="Piernik-Szablinska J."/>
            <person name="Szczecinska M."/>
            <person name="Mazdziarz M."/>
        </authorList>
    </citation>
    <scope>NUCLEOTIDE SEQUENCE [LARGE SCALE GENOMIC DNA]</scope>
    <source>
        <strain evidence="16">Rf_01</strain>
        <tissue evidence="16">Aerial parts of the thallus</tissue>
    </source>
</reference>
<keyword evidence="4" id="KW-0690">Ribosome biogenesis</keyword>
<dbReference type="InterPro" id="IPR044742">
    <property type="entry name" value="DEAD/DEAH_RhlB"/>
</dbReference>
<keyword evidence="8 12" id="KW-0347">Helicase</keyword>
<evidence type="ECO:0000256" key="1">
    <source>
        <dbReference type="ARBA" id="ARBA00004604"/>
    </source>
</evidence>
<dbReference type="Gene3D" id="3.40.50.300">
    <property type="entry name" value="P-loop containing nucleotide triphosphate hydrolases"/>
    <property type="match status" value="2"/>
</dbReference>
<feature type="region of interest" description="Disordered" evidence="13">
    <location>
        <begin position="1"/>
        <end position="120"/>
    </location>
</feature>
<feature type="domain" description="Helicase C-terminal" evidence="15">
    <location>
        <begin position="381"/>
        <end position="528"/>
    </location>
</feature>
<evidence type="ECO:0000313" key="16">
    <source>
        <dbReference type="EMBL" id="KAL2620275.1"/>
    </source>
</evidence>
<feature type="compositionally biased region" description="Polar residues" evidence="13">
    <location>
        <begin position="111"/>
        <end position="120"/>
    </location>
</feature>
<organism evidence="16 17">
    <name type="scientific">Riccia fluitans</name>
    <dbReference type="NCBI Taxonomy" id="41844"/>
    <lineage>
        <taxon>Eukaryota</taxon>
        <taxon>Viridiplantae</taxon>
        <taxon>Streptophyta</taxon>
        <taxon>Embryophyta</taxon>
        <taxon>Marchantiophyta</taxon>
        <taxon>Marchantiopsida</taxon>
        <taxon>Marchantiidae</taxon>
        <taxon>Marchantiales</taxon>
        <taxon>Ricciaceae</taxon>
        <taxon>Riccia</taxon>
    </lineage>
</organism>
<evidence type="ECO:0000259" key="15">
    <source>
        <dbReference type="PROSITE" id="PS51194"/>
    </source>
</evidence>
<dbReference type="Proteomes" id="UP001605036">
    <property type="component" value="Unassembled WGS sequence"/>
</dbReference>
<protein>
    <recommendedName>
        <fullName evidence="3">RNA helicase</fullName>
        <ecNumber evidence="3">3.6.4.13</ecNumber>
    </recommendedName>
</protein>
<evidence type="ECO:0000256" key="4">
    <source>
        <dbReference type="ARBA" id="ARBA00022517"/>
    </source>
</evidence>
<dbReference type="GO" id="GO:0005524">
    <property type="term" value="F:ATP binding"/>
    <property type="evidence" value="ECO:0007669"/>
    <property type="project" value="UniProtKB-KW"/>
</dbReference>
<accession>A0ABD1Y0L8</accession>
<dbReference type="PANTHER" id="PTHR47958">
    <property type="entry name" value="ATP-DEPENDENT RNA HELICASE DBP3"/>
    <property type="match status" value="1"/>
</dbReference>
<dbReference type="InterPro" id="IPR027417">
    <property type="entry name" value="P-loop_NTPase"/>
</dbReference>
<dbReference type="CDD" id="cd18787">
    <property type="entry name" value="SF2_C_DEAD"/>
    <property type="match status" value="1"/>
</dbReference>
<evidence type="ECO:0000256" key="12">
    <source>
        <dbReference type="RuleBase" id="RU000492"/>
    </source>
</evidence>
<comment type="similarity">
    <text evidence="2">Belongs to the DEAD box helicase family. DDX5/DBP2 subfamily.</text>
</comment>
<evidence type="ECO:0000256" key="3">
    <source>
        <dbReference type="ARBA" id="ARBA00012552"/>
    </source>
</evidence>
<evidence type="ECO:0000313" key="17">
    <source>
        <dbReference type="Proteomes" id="UP001605036"/>
    </source>
</evidence>
<evidence type="ECO:0000256" key="9">
    <source>
        <dbReference type="ARBA" id="ARBA00022840"/>
    </source>
</evidence>
<evidence type="ECO:0000256" key="2">
    <source>
        <dbReference type="ARBA" id="ARBA00009334"/>
    </source>
</evidence>
<comment type="subcellular location">
    <subcellularLocation>
        <location evidence="1">Nucleus</location>
        <location evidence="1">Nucleolus</location>
    </subcellularLocation>
</comment>
<dbReference type="SUPFAM" id="SSF52540">
    <property type="entry name" value="P-loop containing nucleoside triphosphate hydrolases"/>
    <property type="match status" value="1"/>
</dbReference>
<dbReference type="InterPro" id="IPR001650">
    <property type="entry name" value="Helicase_C-like"/>
</dbReference>
<comment type="function">
    <text evidence="11">ATP-dependent RNA helicase required for 60S ribosomal subunit synthesis. Involved in efficient pre-rRNA processing, predominantly at site A3, which is necessary for the normal formation of 25S and 5.8S rRNAs.</text>
</comment>
<feature type="compositionally biased region" description="Acidic residues" evidence="13">
    <location>
        <begin position="25"/>
        <end position="37"/>
    </location>
</feature>
<evidence type="ECO:0000256" key="10">
    <source>
        <dbReference type="ARBA" id="ARBA00023242"/>
    </source>
</evidence>
<evidence type="ECO:0000256" key="11">
    <source>
        <dbReference type="ARBA" id="ARBA00037449"/>
    </source>
</evidence>
<dbReference type="PROSITE" id="PS51192">
    <property type="entry name" value="HELICASE_ATP_BIND_1"/>
    <property type="match status" value="1"/>
</dbReference>
<keyword evidence="6 12" id="KW-0547">Nucleotide-binding</keyword>
<dbReference type="GO" id="GO:0016787">
    <property type="term" value="F:hydrolase activity"/>
    <property type="evidence" value="ECO:0007669"/>
    <property type="project" value="UniProtKB-KW"/>
</dbReference>
<evidence type="ECO:0000256" key="8">
    <source>
        <dbReference type="ARBA" id="ARBA00022806"/>
    </source>
</evidence>
<dbReference type="InterPro" id="IPR014001">
    <property type="entry name" value="Helicase_ATP-bd"/>
</dbReference>
<feature type="domain" description="Helicase ATP-binding" evidence="14">
    <location>
        <begin position="177"/>
        <end position="352"/>
    </location>
</feature>
<dbReference type="GO" id="GO:0003724">
    <property type="term" value="F:RNA helicase activity"/>
    <property type="evidence" value="ECO:0007669"/>
    <property type="project" value="UniProtKB-EC"/>
</dbReference>
<evidence type="ECO:0000256" key="5">
    <source>
        <dbReference type="ARBA" id="ARBA00022552"/>
    </source>
</evidence>
<gene>
    <name evidence="16" type="ORF">R1flu_000480</name>
</gene>
<evidence type="ECO:0000259" key="14">
    <source>
        <dbReference type="PROSITE" id="PS51192"/>
    </source>
</evidence>
<dbReference type="CDD" id="cd00268">
    <property type="entry name" value="DEADc"/>
    <property type="match status" value="1"/>
</dbReference>
<dbReference type="InterPro" id="IPR011545">
    <property type="entry name" value="DEAD/DEAH_box_helicase_dom"/>
</dbReference>
<keyword evidence="7 12" id="KW-0378">Hydrolase</keyword>
<dbReference type="PROSITE" id="PS51194">
    <property type="entry name" value="HELICASE_CTER"/>
    <property type="match status" value="1"/>
</dbReference>
<dbReference type="InterPro" id="IPR000629">
    <property type="entry name" value="RNA-helicase_DEAD-box_CS"/>
</dbReference>
<dbReference type="EMBL" id="JBHFFA010000006">
    <property type="protein sequence ID" value="KAL2620275.1"/>
    <property type="molecule type" value="Genomic_DNA"/>
</dbReference>
<comment type="caution">
    <text evidence="16">The sequence shown here is derived from an EMBL/GenBank/DDBJ whole genome shotgun (WGS) entry which is preliminary data.</text>
</comment>
<dbReference type="PROSITE" id="PS00039">
    <property type="entry name" value="DEAD_ATP_HELICASE"/>
    <property type="match status" value="1"/>
</dbReference>
<keyword evidence="10" id="KW-0539">Nucleus</keyword>
<name>A0ABD1Y0L8_9MARC</name>
<dbReference type="SMART" id="SM00487">
    <property type="entry name" value="DEXDc"/>
    <property type="match status" value="1"/>
</dbReference>
<proteinExistence type="inferred from homology"/>
<keyword evidence="5" id="KW-0698">rRNA processing</keyword>